<evidence type="ECO:0000256" key="10">
    <source>
        <dbReference type="HAMAP-Rule" id="MF_02019"/>
    </source>
</evidence>
<keyword evidence="7 10" id="KW-0573">Peptidoglycan synthesis</keyword>
<dbReference type="GO" id="GO:0047480">
    <property type="term" value="F:UDP-N-acetylmuramoyl-tripeptide-D-alanyl-D-alanine ligase activity"/>
    <property type="evidence" value="ECO:0007669"/>
    <property type="project" value="UniProtKB-UniRule"/>
</dbReference>
<evidence type="ECO:0000256" key="9">
    <source>
        <dbReference type="ARBA" id="ARBA00023316"/>
    </source>
</evidence>
<comment type="caution">
    <text evidence="15">The sequence shown here is derived from an EMBL/GenBank/DDBJ whole genome shotgun (WGS) entry which is preliminary data.</text>
</comment>
<dbReference type="GO" id="GO:0008360">
    <property type="term" value="P:regulation of cell shape"/>
    <property type="evidence" value="ECO:0007669"/>
    <property type="project" value="UniProtKB-KW"/>
</dbReference>
<feature type="domain" description="Mur ligase N-terminal catalytic" evidence="12">
    <location>
        <begin position="26"/>
        <end position="101"/>
    </location>
</feature>
<feature type="domain" description="Mur ligase C-terminal" evidence="13">
    <location>
        <begin position="320"/>
        <end position="443"/>
    </location>
</feature>
<dbReference type="PANTHER" id="PTHR43024:SF1">
    <property type="entry name" value="UDP-N-ACETYLMURAMOYL-TRIPEPTIDE--D-ALANYL-D-ALANINE LIGASE"/>
    <property type="match status" value="1"/>
</dbReference>
<dbReference type="Gene3D" id="3.40.1390.10">
    <property type="entry name" value="MurE/MurF, N-terminal domain"/>
    <property type="match status" value="1"/>
</dbReference>
<evidence type="ECO:0000256" key="11">
    <source>
        <dbReference type="RuleBase" id="RU004136"/>
    </source>
</evidence>
<feature type="binding site" evidence="10">
    <location>
        <begin position="113"/>
        <end position="119"/>
    </location>
    <ligand>
        <name>ATP</name>
        <dbReference type="ChEBI" id="CHEBI:30616"/>
    </ligand>
</feature>
<evidence type="ECO:0000256" key="2">
    <source>
        <dbReference type="ARBA" id="ARBA00022598"/>
    </source>
</evidence>
<dbReference type="Pfam" id="PF08245">
    <property type="entry name" value="Mur_ligase_M"/>
    <property type="match status" value="1"/>
</dbReference>
<dbReference type="InterPro" id="IPR005863">
    <property type="entry name" value="UDP-N-AcMur_synth"/>
</dbReference>
<evidence type="ECO:0000256" key="4">
    <source>
        <dbReference type="ARBA" id="ARBA00022741"/>
    </source>
</evidence>
<evidence type="ECO:0000259" key="12">
    <source>
        <dbReference type="Pfam" id="PF01225"/>
    </source>
</evidence>
<protein>
    <recommendedName>
        <fullName evidence="10 11">UDP-N-acetylmuramoyl-tripeptide--D-alanyl-D-alanine ligase</fullName>
        <ecNumber evidence="10 11">6.3.2.10</ecNumber>
    </recommendedName>
    <alternativeName>
        <fullName evidence="10">D-alanyl-D-alanine-adding enzyme</fullName>
    </alternativeName>
</protein>
<evidence type="ECO:0000256" key="5">
    <source>
        <dbReference type="ARBA" id="ARBA00022840"/>
    </source>
</evidence>
<evidence type="ECO:0000256" key="1">
    <source>
        <dbReference type="ARBA" id="ARBA00022490"/>
    </source>
</evidence>
<evidence type="ECO:0000313" key="16">
    <source>
        <dbReference type="Proteomes" id="UP000260025"/>
    </source>
</evidence>
<dbReference type="SUPFAM" id="SSF53244">
    <property type="entry name" value="MurD-like peptide ligases, peptide-binding domain"/>
    <property type="match status" value="1"/>
</dbReference>
<feature type="domain" description="Mur ligase central" evidence="14">
    <location>
        <begin position="111"/>
        <end position="297"/>
    </location>
</feature>
<dbReference type="InterPro" id="IPR013221">
    <property type="entry name" value="Mur_ligase_cen"/>
</dbReference>
<dbReference type="Proteomes" id="UP000260025">
    <property type="component" value="Unassembled WGS sequence"/>
</dbReference>
<dbReference type="SUPFAM" id="SSF53623">
    <property type="entry name" value="MurD-like peptide ligases, catalytic domain"/>
    <property type="match status" value="1"/>
</dbReference>
<comment type="similarity">
    <text evidence="10">Belongs to the MurCDEF family. MurF subfamily.</text>
</comment>
<keyword evidence="4 10" id="KW-0547">Nucleotide-binding</keyword>
<dbReference type="InterPro" id="IPR036565">
    <property type="entry name" value="Mur-like_cat_sf"/>
</dbReference>
<dbReference type="GO" id="GO:0009252">
    <property type="term" value="P:peptidoglycan biosynthetic process"/>
    <property type="evidence" value="ECO:0007669"/>
    <property type="project" value="UniProtKB-UniRule"/>
</dbReference>
<dbReference type="Pfam" id="PF02875">
    <property type="entry name" value="Mur_ligase_C"/>
    <property type="match status" value="1"/>
</dbReference>
<dbReference type="InterPro" id="IPR004101">
    <property type="entry name" value="Mur_ligase_C"/>
</dbReference>
<dbReference type="InterPro" id="IPR000713">
    <property type="entry name" value="Mur_ligase_N"/>
</dbReference>
<keyword evidence="1 10" id="KW-0963">Cytoplasm</keyword>
<dbReference type="InterPro" id="IPR036615">
    <property type="entry name" value="Mur_ligase_C_dom_sf"/>
</dbReference>
<comment type="catalytic activity">
    <reaction evidence="10 11">
        <text>D-alanyl-D-alanine + UDP-N-acetyl-alpha-D-muramoyl-L-alanyl-gamma-D-glutamyl-meso-2,6-diaminopimelate + ATP = UDP-N-acetyl-alpha-D-muramoyl-L-alanyl-gamma-D-glutamyl-meso-2,6-diaminopimeloyl-D-alanyl-D-alanine + ADP + phosphate + H(+)</text>
        <dbReference type="Rhea" id="RHEA:28374"/>
        <dbReference type="ChEBI" id="CHEBI:15378"/>
        <dbReference type="ChEBI" id="CHEBI:30616"/>
        <dbReference type="ChEBI" id="CHEBI:43474"/>
        <dbReference type="ChEBI" id="CHEBI:57822"/>
        <dbReference type="ChEBI" id="CHEBI:61386"/>
        <dbReference type="ChEBI" id="CHEBI:83905"/>
        <dbReference type="ChEBI" id="CHEBI:456216"/>
        <dbReference type="EC" id="6.3.2.10"/>
    </reaction>
</comment>
<keyword evidence="3 10" id="KW-0132">Cell division</keyword>
<dbReference type="Gene3D" id="3.40.1190.10">
    <property type="entry name" value="Mur-like, catalytic domain"/>
    <property type="match status" value="1"/>
</dbReference>
<dbReference type="EMBL" id="QVEV01000039">
    <property type="protein sequence ID" value="RGC11284.1"/>
    <property type="molecule type" value="Genomic_DNA"/>
</dbReference>
<dbReference type="InterPro" id="IPR035911">
    <property type="entry name" value="MurE/MurF_N"/>
</dbReference>
<proteinExistence type="inferred from homology"/>
<keyword evidence="9 10" id="KW-0961">Cell wall biogenesis/degradation</keyword>
<keyword evidence="5 10" id="KW-0067">ATP-binding</keyword>
<keyword evidence="8 10" id="KW-0131">Cell cycle</keyword>
<dbReference type="GO" id="GO:0005524">
    <property type="term" value="F:ATP binding"/>
    <property type="evidence" value="ECO:0007669"/>
    <property type="project" value="UniProtKB-UniRule"/>
</dbReference>
<evidence type="ECO:0000256" key="6">
    <source>
        <dbReference type="ARBA" id="ARBA00022960"/>
    </source>
</evidence>
<dbReference type="GO" id="GO:0071555">
    <property type="term" value="P:cell wall organization"/>
    <property type="evidence" value="ECO:0007669"/>
    <property type="project" value="UniProtKB-KW"/>
</dbReference>
<evidence type="ECO:0000256" key="3">
    <source>
        <dbReference type="ARBA" id="ARBA00022618"/>
    </source>
</evidence>
<organism evidence="15 16">
    <name type="scientific">Clostridium innocuum</name>
    <dbReference type="NCBI Taxonomy" id="1522"/>
    <lineage>
        <taxon>Bacteria</taxon>
        <taxon>Bacillati</taxon>
        <taxon>Bacillota</taxon>
        <taxon>Clostridia</taxon>
        <taxon>Eubacteriales</taxon>
        <taxon>Clostridiaceae</taxon>
        <taxon>Clostridium</taxon>
    </lineage>
</organism>
<dbReference type="AlphaFoldDB" id="A0A3E2VL48"/>
<dbReference type="UniPathway" id="UPA00219"/>
<evidence type="ECO:0000256" key="7">
    <source>
        <dbReference type="ARBA" id="ARBA00022984"/>
    </source>
</evidence>
<evidence type="ECO:0000313" key="15">
    <source>
        <dbReference type="EMBL" id="RGC11284.1"/>
    </source>
</evidence>
<evidence type="ECO:0000256" key="8">
    <source>
        <dbReference type="ARBA" id="ARBA00023306"/>
    </source>
</evidence>
<keyword evidence="2 10" id="KW-0436">Ligase</keyword>
<dbReference type="NCBIfam" id="TIGR01143">
    <property type="entry name" value="murF"/>
    <property type="match status" value="1"/>
</dbReference>
<dbReference type="HAMAP" id="MF_02019">
    <property type="entry name" value="MurF"/>
    <property type="match status" value="1"/>
</dbReference>
<dbReference type="Gene3D" id="3.90.190.20">
    <property type="entry name" value="Mur ligase, C-terminal domain"/>
    <property type="match status" value="1"/>
</dbReference>
<reference evidence="15 16" key="1">
    <citation type="submission" date="2018-08" db="EMBL/GenBank/DDBJ databases">
        <title>A genome reference for cultivated species of the human gut microbiota.</title>
        <authorList>
            <person name="Zou Y."/>
            <person name="Xue W."/>
            <person name="Luo G."/>
        </authorList>
    </citation>
    <scope>NUCLEOTIDE SEQUENCE [LARGE SCALE GENOMIC DNA]</scope>
    <source>
        <strain evidence="15 16">OF01-2LB</strain>
    </source>
</reference>
<dbReference type="EC" id="6.3.2.10" evidence="10 11"/>
<sequence>MIIRSIDAIIRMLDADYIENADIEEKIQGVCIDSRKVVEGNLYIPIHGVNNNGHDYVQQAIDNGAKAVLWERREANPPKAVVVILVDDTTMALQKLAKAYRDQLNMKVVGVTGSNGKTSTKDILASVLAKHFITQKTLGNFNNEIGVPLTLLSLSENCEAAVVEMGMENLQELSFLTKIVRPDIAIISNVGTAHLENLGTMENIARAKMEITEGLRKHGLLIYNGDQQLLRNAAVEKQIPGDIKIRTFGKSERNDVVVREVHQLADGLRFSIEGHEYELDMIGKHQAMNAAAAWMAARALGMDEDEIAEGFASVEKTGLRNELVRVDQCLILNDSYKSNPQSALAAVDTMEEFDIPYKLAVLGDMLELGETSDMIHYTLGKEISSYHLQEVLTIGDMACYIAQGARDNMEHTLVRHFTDKEELLSYLKPYMHKECMLLVKGSRGMKLDEVVDALVSEQQ</sequence>
<dbReference type="SUPFAM" id="SSF63418">
    <property type="entry name" value="MurE/MurF N-terminal domain"/>
    <property type="match status" value="1"/>
</dbReference>
<comment type="subcellular location">
    <subcellularLocation>
        <location evidence="10 11">Cytoplasm</location>
    </subcellularLocation>
</comment>
<dbReference type="GO" id="GO:0051301">
    <property type="term" value="P:cell division"/>
    <property type="evidence" value="ECO:0007669"/>
    <property type="project" value="UniProtKB-KW"/>
</dbReference>
<dbReference type="InterPro" id="IPR051046">
    <property type="entry name" value="MurCDEF_CellWall_CoF430Synth"/>
</dbReference>
<comment type="function">
    <text evidence="10 11">Involved in cell wall formation. Catalyzes the final step in the synthesis of UDP-N-acetylmuramoyl-pentapeptide, the precursor of murein.</text>
</comment>
<dbReference type="GO" id="GO:0008766">
    <property type="term" value="F:UDP-N-acetylmuramoylalanyl-D-glutamyl-2,6-diaminopimelate-D-alanyl-D-alanine ligase activity"/>
    <property type="evidence" value="ECO:0007669"/>
    <property type="project" value="RHEA"/>
</dbReference>
<evidence type="ECO:0000259" key="14">
    <source>
        <dbReference type="Pfam" id="PF08245"/>
    </source>
</evidence>
<accession>A0A3E2VL48</accession>
<dbReference type="OrthoDB" id="9801978at2"/>
<keyword evidence="6 10" id="KW-0133">Cell shape</keyword>
<name>A0A3E2VL48_CLOIN</name>
<evidence type="ECO:0000259" key="13">
    <source>
        <dbReference type="Pfam" id="PF02875"/>
    </source>
</evidence>
<dbReference type="RefSeq" id="WP_117444543.1">
    <property type="nucleotide sequence ID" value="NZ_JAJFEN010000037.1"/>
</dbReference>
<comment type="pathway">
    <text evidence="10 11">Cell wall biogenesis; peptidoglycan biosynthesis.</text>
</comment>
<dbReference type="PANTHER" id="PTHR43024">
    <property type="entry name" value="UDP-N-ACETYLMURAMOYL-TRIPEPTIDE--D-ALANYL-D-ALANINE LIGASE"/>
    <property type="match status" value="1"/>
</dbReference>
<dbReference type="GO" id="GO:0005737">
    <property type="term" value="C:cytoplasm"/>
    <property type="evidence" value="ECO:0007669"/>
    <property type="project" value="UniProtKB-SubCell"/>
</dbReference>
<gene>
    <name evidence="10" type="primary">murF</name>
    <name evidence="15" type="ORF">DXA38_18740</name>
</gene>
<dbReference type="Pfam" id="PF01225">
    <property type="entry name" value="Mur_ligase"/>
    <property type="match status" value="1"/>
</dbReference>